<dbReference type="Proteomes" id="UP001497512">
    <property type="component" value="Chromosome 12"/>
</dbReference>
<accession>A0ABP0TKB3</accession>
<name>A0ABP0TKB3_9BRYO</name>
<keyword evidence="2" id="KW-1185">Reference proteome</keyword>
<sequence length="72" mass="7883">MLITLAASPMPDSHLTSCALSPYTTSGPRSAFGDRYSLKRVLQQAWVASVEVGMATWKTIKTPRLDKDPDIC</sequence>
<evidence type="ECO:0000313" key="2">
    <source>
        <dbReference type="Proteomes" id="UP001497512"/>
    </source>
</evidence>
<protein>
    <submittedName>
        <fullName evidence="1">Uncharacterized protein</fullName>
    </submittedName>
</protein>
<proteinExistence type="predicted"/>
<dbReference type="EMBL" id="OZ019904">
    <property type="protein sequence ID" value="CAK9198777.1"/>
    <property type="molecule type" value="Genomic_DNA"/>
</dbReference>
<evidence type="ECO:0000313" key="1">
    <source>
        <dbReference type="EMBL" id="CAK9198777.1"/>
    </source>
</evidence>
<organism evidence="1 2">
    <name type="scientific">Sphagnum troendelagicum</name>
    <dbReference type="NCBI Taxonomy" id="128251"/>
    <lineage>
        <taxon>Eukaryota</taxon>
        <taxon>Viridiplantae</taxon>
        <taxon>Streptophyta</taxon>
        <taxon>Embryophyta</taxon>
        <taxon>Bryophyta</taxon>
        <taxon>Sphagnophytina</taxon>
        <taxon>Sphagnopsida</taxon>
        <taxon>Sphagnales</taxon>
        <taxon>Sphagnaceae</taxon>
        <taxon>Sphagnum</taxon>
    </lineage>
</organism>
<reference evidence="1" key="1">
    <citation type="submission" date="2024-02" db="EMBL/GenBank/DDBJ databases">
        <authorList>
            <consortium name="ELIXIR-Norway"/>
            <consortium name="Elixir Norway"/>
        </authorList>
    </citation>
    <scope>NUCLEOTIDE SEQUENCE</scope>
</reference>
<gene>
    <name evidence="1" type="ORF">CSSPTR1EN2_LOCUS4606</name>
</gene>